<dbReference type="GO" id="GO:0004672">
    <property type="term" value="F:protein kinase activity"/>
    <property type="evidence" value="ECO:0007669"/>
    <property type="project" value="InterPro"/>
</dbReference>
<gene>
    <name evidence="2" type="ORF">N7456_003542</name>
</gene>
<evidence type="ECO:0000313" key="3">
    <source>
        <dbReference type="Proteomes" id="UP001149165"/>
    </source>
</evidence>
<dbReference type="OrthoDB" id="4062651at2759"/>
<sequence length="297" mass="33622">MSEVLSDLPYELVFKNYHDWNAHRPSHTLIFRHNGLSWWIKVCLEGSLPTAITTLGYRLRRSTFRAFLEAVDFARFQLLDNTLSGITLTLTEESHHSLPIQVTSHDAENFYLAVSHRMLYKIEEDPKRVIYPSFGQIQCCLRTFDASCLQSGDFIAPAVSAVIVEGKKYAFKTIDRPLYEPRDTQDILDEIHALAQFHGQPHIAQIVGLVVSGNPYQTNPSENMPQVIKGFLLEFYPGGSLEQVICGGTGTNDLSPLRWAIQVGRALRQLHEKKRSHLDVKLSNVVDDNNNNAYAIL</sequence>
<comment type="caution">
    <text evidence="2">The sequence shown here is derived from an EMBL/GenBank/DDBJ whole genome shotgun (WGS) entry which is preliminary data.</text>
</comment>
<reference evidence="2" key="1">
    <citation type="submission" date="2022-11" db="EMBL/GenBank/DDBJ databases">
        <authorList>
            <person name="Petersen C."/>
        </authorList>
    </citation>
    <scope>NUCLEOTIDE SEQUENCE</scope>
    <source>
        <strain evidence="2">IBT 30069</strain>
    </source>
</reference>
<evidence type="ECO:0000259" key="1">
    <source>
        <dbReference type="PROSITE" id="PS50011"/>
    </source>
</evidence>
<accession>A0A9W9FWM0</accession>
<reference evidence="2" key="2">
    <citation type="journal article" date="2023" name="IMA Fungus">
        <title>Comparative genomic study of the Penicillium genus elucidates a diverse pangenome and 15 lateral gene transfer events.</title>
        <authorList>
            <person name="Petersen C."/>
            <person name="Sorensen T."/>
            <person name="Nielsen M.R."/>
            <person name="Sondergaard T.E."/>
            <person name="Sorensen J.L."/>
            <person name="Fitzpatrick D.A."/>
            <person name="Frisvad J.C."/>
            <person name="Nielsen K.L."/>
        </authorList>
    </citation>
    <scope>NUCLEOTIDE SEQUENCE</scope>
    <source>
        <strain evidence="2">IBT 30069</strain>
    </source>
</reference>
<dbReference type="InterPro" id="IPR000719">
    <property type="entry name" value="Prot_kinase_dom"/>
</dbReference>
<dbReference type="InterPro" id="IPR011009">
    <property type="entry name" value="Kinase-like_dom_sf"/>
</dbReference>
<name>A0A9W9FWM0_9EURO</name>
<dbReference type="Pfam" id="PF00069">
    <property type="entry name" value="Pkinase"/>
    <property type="match status" value="1"/>
</dbReference>
<proteinExistence type="predicted"/>
<dbReference type="Proteomes" id="UP001149165">
    <property type="component" value="Unassembled WGS sequence"/>
</dbReference>
<dbReference type="EMBL" id="JAPQKH010000003">
    <property type="protein sequence ID" value="KAJ5106867.1"/>
    <property type="molecule type" value="Genomic_DNA"/>
</dbReference>
<organism evidence="2 3">
    <name type="scientific">Penicillium angulare</name>
    <dbReference type="NCBI Taxonomy" id="116970"/>
    <lineage>
        <taxon>Eukaryota</taxon>
        <taxon>Fungi</taxon>
        <taxon>Dikarya</taxon>
        <taxon>Ascomycota</taxon>
        <taxon>Pezizomycotina</taxon>
        <taxon>Eurotiomycetes</taxon>
        <taxon>Eurotiomycetidae</taxon>
        <taxon>Eurotiales</taxon>
        <taxon>Aspergillaceae</taxon>
        <taxon>Penicillium</taxon>
    </lineage>
</organism>
<dbReference type="SUPFAM" id="SSF56112">
    <property type="entry name" value="Protein kinase-like (PK-like)"/>
    <property type="match status" value="1"/>
</dbReference>
<dbReference type="PROSITE" id="PS50011">
    <property type="entry name" value="PROTEIN_KINASE_DOM"/>
    <property type="match status" value="1"/>
</dbReference>
<evidence type="ECO:0000313" key="2">
    <source>
        <dbReference type="EMBL" id="KAJ5106867.1"/>
    </source>
</evidence>
<keyword evidence="3" id="KW-1185">Reference proteome</keyword>
<dbReference type="GO" id="GO:0005524">
    <property type="term" value="F:ATP binding"/>
    <property type="evidence" value="ECO:0007669"/>
    <property type="project" value="InterPro"/>
</dbReference>
<dbReference type="Gene3D" id="1.10.510.10">
    <property type="entry name" value="Transferase(Phosphotransferase) domain 1"/>
    <property type="match status" value="1"/>
</dbReference>
<dbReference type="AlphaFoldDB" id="A0A9W9FWM0"/>
<feature type="domain" description="Protein kinase" evidence="1">
    <location>
        <begin position="123"/>
        <end position="297"/>
    </location>
</feature>
<protein>
    <recommendedName>
        <fullName evidence="1">Protein kinase domain-containing protein</fullName>
    </recommendedName>
</protein>